<dbReference type="GO" id="GO:0031501">
    <property type="term" value="C:mannosyltransferase complex"/>
    <property type="evidence" value="ECO:0007669"/>
    <property type="project" value="TreeGrafter"/>
</dbReference>
<comment type="function">
    <text evidence="12">Mannosyltransferase involved in glycosylphosphatidylinositol-anchor biosynthesis.</text>
</comment>
<protein>
    <recommendedName>
        <fullName evidence="4 12">GPI mannosyltransferase 2</fullName>
        <ecNumber evidence="12">2.4.1.-</ecNumber>
    </recommendedName>
</protein>
<reference evidence="13" key="2">
    <citation type="submission" date="2014-06" db="EMBL/GenBank/DDBJ databases">
        <title>The complete genome of Blastobotrys (Arxula) adeninivorans LS3 - a yeast of biotechnological interest.</title>
        <authorList>
            <person name="Kunze G."/>
            <person name="Gaillardin C."/>
            <person name="Czernicka M."/>
            <person name="Durrens P."/>
            <person name="Martin T."/>
            <person name="Boer E."/>
            <person name="Gabaldon T."/>
            <person name="Cruz J."/>
            <person name="Talla E."/>
            <person name="Marck C."/>
            <person name="Goffeau A."/>
            <person name="Barbe V."/>
            <person name="Baret P."/>
            <person name="Baronian K."/>
            <person name="Beier S."/>
            <person name="Bleykasten C."/>
            <person name="Bode R."/>
            <person name="Casaregola S."/>
            <person name="Despons L."/>
            <person name="Fairhead C."/>
            <person name="Giersberg M."/>
            <person name="Gierski P."/>
            <person name="Hahnel U."/>
            <person name="Hartmann A."/>
            <person name="Jankowska D."/>
            <person name="Jubin C."/>
            <person name="Jung P."/>
            <person name="Lafontaine I."/>
            <person name="Leh-Louis V."/>
            <person name="Lemaire M."/>
            <person name="Marcet-Houben M."/>
            <person name="Mascher M."/>
            <person name="Morel G."/>
            <person name="Richard G.-F."/>
            <person name="Riechen J."/>
            <person name="Sacerdot C."/>
            <person name="Sarkar A."/>
            <person name="Savel G."/>
            <person name="Schacherer J."/>
            <person name="Sherman D."/>
            <person name="Straub M.-L."/>
            <person name="Stein N."/>
            <person name="Thierry A."/>
            <person name="Trautwein-Schult A."/>
            <person name="Westhof E."/>
            <person name="Worch S."/>
            <person name="Dujon B."/>
            <person name="Souciet J.-L."/>
            <person name="Wincker P."/>
            <person name="Scholz U."/>
            <person name="Neuveglise N."/>
        </authorList>
    </citation>
    <scope>NUCLEOTIDE SEQUENCE</scope>
    <source>
        <strain evidence="13">LS3</strain>
    </source>
</reference>
<keyword evidence="9 12" id="KW-0256">Endoplasmic reticulum</keyword>
<keyword evidence="5 12" id="KW-0337">GPI-anchor biosynthesis</keyword>
<evidence type="ECO:0000256" key="6">
    <source>
        <dbReference type="ARBA" id="ARBA00022676"/>
    </source>
</evidence>
<sequence length="414" mass="46275">MIYPVFRDGPSLITSHLTMSDLKQITKLFVGYKLVLGSLLFVVPTQFDTSTRLLLPKVPFDAGIAWRLVAKLTERLVVWDSVFYVTIAQRGLVFEHEWAFGRGWPYLIEILTPSDLVSSPLDPIYIYGITSAVISVTSHYLTTLCLYLLTKKLNSVLSGKKVNPDLPRVVACLYVLCPAGMFLISGYAESTFALLSFVGLYFRAQKRYVFAGIAFAMASLVRSNGLAWGILFAFDLMYSVIKSQSLVTQLSIIIGGSILGAATATVQAYTYLLYCPGRPWCEWTVPSVFSYVQAKYWSVGWLQYWTPNNIPNFLMAMPTLLFIYKSSRAIGVRDPQLGPIIIIQALLGAAALLVYNVQIITRMSSCMPAIYWYCGQLLVSKNRSNVKLGRYMVTYFVVWTISQGILFAAFLPPA</sequence>
<feature type="transmembrane region" description="Helical" evidence="12">
    <location>
        <begin position="208"/>
        <end position="234"/>
    </location>
</feature>
<name>A0A060SZG5_BLAAD</name>
<evidence type="ECO:0000256" key="3">
    <source>
        <dbReference type="ARBA" id="ARBA00008698"/>
    </source>
</evidence>
<keyword evidence="6 12" id="KW-0328">Glycosyltransferase</keyword>
<dbReference type="GO" id="GO:0006506">
    <property type="term" value="P:GPI anchor biosynthetic process"/>
    <property type="evidence" value="ECO:0007669"/>
    <property type="project" value="UniProtKB-UniPathway"/>
</dbReference>
<keyword evidence="11 12" id="KW-0472">Membrane</keyword>
<evidence type="ECO:0000256" key="8">
    <source>
        <dbReference type="ARBA" id="ARBA00022692"/>
    </source>
</evidence>
<feature type="transmembrane region" description="Helical" evidence="12">
    <location>
        <begin position="124"/>
        <end position="149"/>
    </location>
</feature>
<evidence type="ECO:0000256" key="11">
    <source>
        <dbReference type="ARBA" id="ARBA00023136"/>
    </source>
</evidence>
<accession>A0A060SZG5</accession>
<feature type="transmembrane region" description="Helical" evidence="12">
    <location>
        <begin position="246"/>
        <end position="269"/>
    </location>
</feature>
<dbReference type="InterPro" id="IPR007315">
    <property type="entry name" value="PIG-V/Gpi18"/>
</dbReference>
<feature type="transmembrane region" description="Helical" evidence="12">
    <location>
        <begin position="391"/>
        <end position="411"/>
    </location>
</feature>
<proteinExistence type="inferred from homology"/>
<evidence type="ECO:0000256" key="7">
    <source>
        <dbReference type="ARBA" id="ARBA00022679"/>
    </source>
</evidence>
<evidence type="ECO:0000256" key="5">
    <source>
        <dbReference type="ARBA" id="ARBA00022502"/>
    </source>
</evidence>
<dbReference type="PhylomeDB" id="A0A060SZG5"/>
<evidence type="ECO:0000256" key="10">
    <source>
        <dbReference type="ARBA" id="ARBA00022989"/>
    </source>
</evidence>
<evidence type="ECO:0000256" key="9">
    <source>
        <dbReference type="ARBA" id="ARBA00022824"/>
    </source>
</evidence>
<evidence type="ECO:0000256" key="4">
    <source>
        <dbReference type="ARBA" id="ARBA00013795"/>
    </source>
</evidence>
<feature type="transmembrane region" description="Helical" evidence="12">
    <location>
        <begin position="336"/>
        <end position="353"/>
    </location>
</feature>
<dbReference type="GO" id="GO:0004376">
    <property type="term" value="F:GPI mannosyltransferase activity"/>
    <property type="evidence" value="ECO:0007669"/>
    <property type="project" value="InterPro"/>
</dbReference>
<dbReference type="EC" id="2.4.1.-" evidence="12"/>
<comment type="similarity">
    <text evidence="3 12">Belongs to the PIGV family.</text>
</comment>
<comment type="subcellular location">
    <subcellularLocation>
        <location evidence="1 12">Endoplasmic reticulum membrane</location>
        <topology evidence="1 12">Multi-pass membrane protein</topology>
    </subcellularLocation>
</comment>
<evidence type="ECO:0000256" key="2">
    <source>
        <dbReference type="ARBA" id="ARBA00004687"/>
    </source>
</evidence>
<dbReference type="Pfam" id="PF04188">
    <property type="entry name" value="Mannosyl_trans2"/>
    <property type="match status" value="2"/>
</dbReference>
<gene>
    <name evidence="13" type="ORF">GNLVRS02_ARAD1C04796g</name>
</gene>
<dbReference type="GO" id="GO:0005789">
    <property type="term" value="C:endoplasmic reticulum membrane"/>
    <property type="evidence" value="ECO:0007669"/>
    <property type="project" value="UniProtKB-SubCell"/>
</dbReference>
<comment type="caution">
    <text evidence="12">Lacks conserved residue(s) required for the propagation of feature annotation.</text>
</comment>
<dbReference type="PANTHER" id="PTHR12468">
    <property type="entry name" value="GPI MANNOSYLTRANSFERASE 2"/>
    <property type="match status" value="1"/>
</dbReference>
<dbReference type="PANTHER" id="PTHR12468:SF2">
    <property type="entry name" value="GPI MANNOSYLTRANSFERASE 2"/>
    <property type="match status" value="1"/>
</dbReference>
<keyword evidence="8 12" id="KW-0812">Transmembrane</keyword>
<dbReference type="GO" id="GO:0000009">
    <property type="term" value="F:alpha-1,6-mannosyltransferase activity"/>
    <property type="evidence" value="ECO:0007669"/>
    <property type="project" value="InterPro"/>
</dbReference>
<organism evidence="13">
    <name type="scientific">Blastobotrys adeninivorans</name>
    <name type="common">Yeast</name>
    <name type="synonym">Arxula adeninivorans</name>
    <dbReference type="NCBI Taxonomy" id="409370"/>
    <lineage>
        <taxon>Eukaryota</taxon>
        <taxon>Fungi</taxon>
        <taxon>Dikarya</taxon>
        <taxon>Ascomycota</taxon>
        <taxon>Saccharomycotina</taxon>
        <taxon>Dipodascomycetes</taxon>
        <taxon>Dipodascales</taxon>
        <taxon>Trichomonascaceae</taxon>
        <taxon>Blastobotrys</taxon>
    </lineage>
</organism>
<dbReference type="AlphaFoldDB" id="A0A060SZG5"/>
<evidence type="ECO:0000256" key="12">
    <source>
        <dbReference type="RuleBase" id="RU363112"/>
    </source>
</evidence>
<feature type="transmembrane region" description="Helical" evidence="12">
    <location>
        <begin position="28"/>
        <end position="47"/>
    </location>
</feature>
<comment type="pathway">
    <text evidence="2 12">Glycolipid biosynthesis; glycosylphosphatidylinositol-anchor biosynthesis.</text>
</comment>
<dbReference type="UniPathway" id="UPA00196"/>
<keyword evidence="10 12" id="KW-1133">Transmembrane helix</keyword>
<evidence type="ECO:0000256" key="1">
    <source>
        <dbReference type="ARBA" id="ARBA00004477"/>
    </source>
</evidence>
<dbReference type="EMBL" id="HG937693">
    <property type="protein sequence ID" value="CDP34103.1"/>
    <property type="molecule type" value="Genomic_DNA"/>
</dbReference>
<keyword evidence="7 12" id="KW-0808">Transferase</keyword>
<reference evidence="13" key="1">
    <citation type="submission" date="2014-02" db="EMBL/GenBank/DDBJ databases">
        <authorList>
            <person name="Genoscope - CEA"/>
        </authorList>
    </citation>
    <scope>NUCLEOTIDE SEQUENCE</scope>
    <source>
        <strain evidence="13">LS3</strain>
    </source>
</reference>
<feature type="transmembrane region" description="Helical" evidence="12">
    <location>
        <begin position="169"/>
        <end position="188"/>
    </location>
</feature>
<evidence type="ECO:0000313" key="13">
    <source>
        <dbReference type="EMBL" id="CDP34103.1"/>
    </source>
</evidence>